<sequence>MVETSQGTQQSNQTTQQSGQQKRSRGRPRNIIFSTSSENQWREVWIIMVSCTDKLHEYIRPSITMKQFFDQY</sequence>
<dbReference type="Proteomes" id="UP001056120">
    <property type="component" value="Linkage Group LG19"/>
</dbReference>
<accession>A0ACB9DF96</accession>
<reference evidence="2" key="1">
    <citation type="journal article" date="2022" name="Mol. Ecol. Resour.">
        <title>The genomes of chicory, endive, great burdock and yacon provide insights into Asteraceae palaeo-polyploidization history and plant inulin production.</title>
        <authorList>
            <person name="Fan W."/>
            <person name="Wang S."/>
            <person name="Wang H."/>
            <person name="Wang A."/>
            <person name="Jiang F."/>
            <person name="Liu H."/>
            <person name="Zhao H."/>
            <person name="Xu D."/>
            <person name="Zhang Y."/>
        </authorList>
    </citation>
    <scope>NUCLEOTIDE SEQUENCE [LARGE SCALE GENOMIC DNA]</scope>
    <source>
        <strain evidence="2">cv. Yunnan</strain>
    </source>
</reference>
<reference evidence="1 2" key="2">
    <citation type="journal article" date="2022" name="Mol. Ecol. Resour.">
        <title>The genomes of chicory, endive, great burdock and yacon provide insights into Asteraceae paleo-polyploidization history and plant inulin production.</title>
        <authorList>
            <person name="Fan W."/>
            <person name="Wang S."/>
            <person name="Wang H."/>
            <person name="Wang A."/>
            <person name="Jiang F."/>
            <person name="Liu H."/>
            <person name="Zhao H."/>
            <person name="Xu D."/>
            <person name="Zhang Y."/>
        </authorList>
    </citation>
    <scope>NUCLEOTIDE SEQUENCE [LARGE SCALE GENOMIC DNA]</scope>
    <source>
        <strain evidence="2">cv. Yunnan</strain>
        <tissue evidence="1">Leaves</tissue>
    </source>
</reference>
<comment type="caution">
    <text evidence="1">The sequence shown here is derived from an EMBL/GenBank/DDBJ whole genome shotgun (WGS) entry which is preliminary data.</text>
</comment>
<evidence type="ECO:0000313" key="2">
    <source>
        <dbReference type="Proteomes" id="UP001056120"/>
    </source>
</evidence>
<proteinExistence type="predicted"/>
<name>A0ACB9DF96_9ASTR</name>
<gene>
    <name evidence="1" type="ORF">L1987_58277</name>
</gene>
<protein>
    <submittedName>
        <fullName evidence="1">Uncharacterized protein</fullName>
    </submittedName>
</protein>
<dbReference type="EMBL" id="CM042036">
    <property type="protein sequence ID" value="KAI3745171.1"/>
    <property type="molecule type" value="Genomic_DNA"/>
</dbReference>
<keyword evidence="2" id="KW-1185">Reference proteome</keyword>
<organism evidence="1 2">
    <name type="scientific">Smallanthus sonchifolius</name>
    <dbReference type="NCBI Taxonomy" id="185202"/>
    <lineage>
        <taxon>Eukaryota</taxon>
        <taxon>Viridiplantae</taxon>
        <taxon>Streptophyta</taxon>
        <taxon>Embryophyta</taxon>
        <taxon>Tracheophyta</taxon>
        <taxon>Spermatophyta</taxon>
        <taxon>Magnoliopsida</taxon>
        <taxon>eudicotyledons</taxon>
        <taxon>Gunneridae</taxon>
        <taxon>Pentapetalae</taxon>
        <taxon>asterids</taxon>
        <taxon>campanulids</taxon>
        <taxon>Asterales</taxon>
        <taxon>Asteraceae</taxon>
        <taxon>Asteroideae</taxon>
        <taxon>Heliantheae alliance</taxon>
        <taxon>Millerieae</taxon>
        <taxon>Smallanthus</taxon>
    </lineage>
</organism>
<evidence type="ECO:0000313" key="1">
    <source>
        <dbReference type="EMBL" id="KAI3745171.1"/>
    </source>
</evidence>